<comment type="pathway">
    <text evidence="3 16">Phospholipid metabolism; CDP-diacylglycerol biosynthesis; CDP-diacylglycerol from sn-glycerol 3-phosphate: step 3/3.</text>
</comment>
<accession>A0A060PQM4</accession>
<dbReference type="HOGENOM" id="CLU_037294_1_0_7"/>
<dbReference type="InterPro" id="IPR000374">
    <property type="entry name" value="PC_trans"/>
</dbReference>
<keyword evidence="14" id="KW-0594">Phospholipid biosynthesis</keyword>
<feature type="transmembrane region" description="Helical" evidence="17">
    <location>
        <begin position="59"/>
        <end position="76"/>
    </location>
</feature>
<evidence type="ECO:0000256" key="2">
    <source>
        <dbReference type="ARBA" id="ARBA00004141"/>
    </source>
</evidence>
<evidence type="ECO:0000256" key="14">
    <source>
        <dbReference type="ARBA" id="ARBA00023209"/>
    </source>
</evidence>
<keyword evidence="10 16" id="KW-0548">Nucleotidyltransferase</keyword>
<dbReference type="GO" id="GO:0016024">
    <property type="term" value="P:CDP-diacylglycerol biosynthetic process"/>
    <property type="evidence" value="ECO:0007669"/>
    <property type="project" value="UniProtKB-UniPathway"/>
</dbReference>
<dbReference type="UniPathway" id="UPA00557">
    <property type="reaction ID" value="UER00614"/>
</dbReference>
<dbReference type="GO" id="GO:0004605">
    <property type="term" value="F:phosphatidate cytidylyltransferase activity"/>
    <property type="evidence" value="ECO:0007669"/>
    <property type="project" value="UniProtKB-EC"/>
</dbReference>
<evidence type="ECO:0000256" key="6">
    <source>
        <dbReference type="ARBA" id="ARBA00012487"/>
    </source>
</evidence>
<feature type="transmembrane region" description="Helical" evidence="17">
    <location>
        <begin position="163"/>
        <end position="183"/>
    </location>
</feature>
<evidence type="ECO:0000256" key="3">
    <source>
        <dbReference type="ARBA" id="ARBA00005119"/>
    </source>
</evidence>
<keyword evidence="12" id="KW-0443">Lipid metabolism</keyword>
<dbReference type="RefSeq" id="WP_000656894.1">
    <property type="nucleotide sequence ID" value="NZ_AP014523.1"/>
</dbReference>
<keyword evidence="7" id="KW-0444">Lipid biosynthesis</keyword>
<reference evidence="18 19" key="1">
    <citation type="submission" date="2013-11" db="EMBL/GenBank/DDBJ databases">
        <title>Estimation of Helicobacter pylori bacteriophage ecology using H. pylori isolates.</title>
        <authorList>
            <person name="Uchiyama J."/>
            <person name="Takemura-Uchiyama I."/>
            <person name="Ujihara T."/>
            <person name="Matsuzaki S."/>
        </authorList>
    </citation>
    <scope>NUCLEOTIDE SEQUENCE [LARGE SCALE GENOMIC DNA]</scope>
    <source>
        <strain evidence="18 19">NY40</strain>
    </source>
</reference>
<comment type="pathway">
    <text evidence="4">Lipid metabolism.</text>
</comment>
<keyword evidence="11 17" id="KW-1133">Transmembrane helix</keyword>
<dbReference type="GO" id="GO:0016020">
    <property type="term" value="C:membrane"/>
    <property type="evidence" value="ECO:0007669"/>
    <property type="project" value="UniProtKB-SubCell"/>
</dbReference>
<evidence type="ECO:0000256" key="13">
    <source>
        <dbReference type="ARBA" id="ARBA00023136"/>
    </source>
</evidence>
<comment type="similarity">
    <text evidence="5 16">Belongs to the CDS family.</text>
</comment>
<organism evidence="18 19">
    <name type="scientific">Helicobacter pylori NY40</name>
    <dbReference type="NCBI Taxonomy" id="1426844"/>
    <lineage>
        <taxon>Bacteria</taxon>
        <taxon>Pseudomonadati</taxon>
        <taxon>Campylobacterota</taxon>
        <taxon>Epsilonproteobacteria</taxon>
        <taxon>Campylobacterales</taxon>
        <taxon>Helicobacteraceae</taxon>
        <taxon>Helicobacter</taxon>
    </lineage>
</organism>
<evidence type="ECO:0000256" key="16">
    <source>
        <dbReference type="RuleBase" id="RU003938"/>
    </source>
</evidence>
<dbReference type="EMBL" id="AP014523">
    <property type="protein sequence ID" value="BAO97849.1"/>
    <property type="molecule type" value="Genomic_DNA"/>
</dbReference>
<evidence type="ECO:0000256" key="11">
    <source>
        <dbReference type="ARBA" id="ARBA00022989"/>
    </source>
</evidence>
<keyword evidence="15" id="KW-1208">Phospholipid metabolism</keyword>
<dbReference type="Pfam" id="PF01148">
    <property type="entry name" value="CTP_transf_1"/>
    <property type="match status" value="1"/>
</dbReference>
<dbReference type="Proteomes" id="UP000031662">
    <property type="component" value="Chromosome"/>
</dbReference>
<evidence type="ECO:0000256" key="12">
    <source>
        <dbReference type="ARBA" id="ARBA00023098"/>
    </source>
</evidence>
<gene>
    <name evidence="18" type="ORF">NY40_0837</name>
</gene>
<dbReference type="PROSITE" id="PS01315">
    <property type="entry name" value="CDS"/>
    <property type="match status" value="1"/>
</dbReference>
<feature type="transmembrane region" description="Helical" evidence="17">
    <location>
        <begin position="12"/>
        <end position="28"/>
    </location>
</feature>
<feature type="transmembrane region" description="Helical" evidence="17">
    <location>
        <begin position="127"/>
        <end position="151"/>
    </location>
</feature>
<feature type="transmembrane region" description="Helical" evidence="17">
    <location>
        <begin position="103"/>
        <end position="121"/>
    </location>
</feature>
<name>A0A060PQM4_HELPX</name>
<evidence type="ECO:0000256" key="5">
    <source>
        <dbReference type="ARBA" id="ARBA00010185"/>
    </source>
</evidence>
<evidence type="ECO:0000256" key="17">
    <source>
        <dbReference type="SAM" id="Phobius"/>
    </source>
</evidence>
<dbReference type="PANTHER" id="PTHR47101:SF1">
    <property type="entry name" value="PHOSPHATIDATE CYTIDYLYLTRANSFERASE 4, CHLOROPLASTIC"/>
    <property type="match status" value="1"/>
</dbReference>
<evidence type="ECO:0000256" key="10">
    <source>
        <dbReference type="ARBA" id="ARBA00022695"/>
    </source>
</evidence>
<sequence>MKEELFKEKSRYITGFVLIIVAGLILYADNLLLFWAVLGGIYAVGFSEALRLFQVKASFSLYLILVLSWVAAYFNGHPVECALISAMVMASVIAYQKAHHSEAILPFLYPGVGFFALFGIYKDFGAVAIIWLLVVVVASDVGAFFGGKLLGKIPFTPTSPNKTLEGALIGVVLASVLGSFVGMGKLSGGFLMALLFSFLIAFAAVFGDLYESYLKRKVGIKDSGKILPGHGGVLDRLDSMLFGALSLHVLLYFLEVWKETAVFLGD</sequence>
<evidence type="ECO:0000256" key="8">
    <source>
        <dbReference type="ARBA" id="ARBA00022679"/>
    </source>
</evidence>
<dbReference type="AlphaFoldDB" id="A0A060PQM4"/>
<keyword evidence="13 17" id="KW-0472">Membrane</keyword>
<evidence type="ECO:0000256" key="15">
    <source>
        <dbReference type="ARBA" id="ARBA00023264"/>
    </source>
</evidence>
<keyword evidence="9 16" id="KW-0812">Transmembrane</keyword>
<proteinExistence type="inferred from homology"/>
<evidence type="ECO:0000256" key="9">
    <source>
        <dbReference type="ARBA" id="ARBA00022692"/>
    </source>
</evidence>
<evidence type="ECO:0000313" key="19">
    <source>
        <dbReference type="Proteomes" id="UP000031662"/>
    </source>
</evidence>
<keyword evidence="8 16" id="KW-0808">Transferase</keyword>
<evidence type="ECO:0000256" key="4">
    <source>
        <dbReference type="ARBA" id="ARBA00005189"/>
    </source>
</evidence>
<dbReference type="PANTHER" id="PTHR47101">
    <property type="entry name" value="PHOSPHATIDATE CYTIDYLYLTRANSFERASE 5, CHLOROPLASTIC"/>
    <property type="match status" value="1"/>
</dbReference>
<comment type="catalytic activity">
    <reaction evidence="1 16">
        <text>a 1,2-diacyl-sn-glycero-3-phosphate + CTP + H(+) = a CDP-1,2-diacyl-sn-glycerol + diphosphate</text>
        <dbReference type="Rhea" id="RHEA:16229"/>
        <dbReference type="ChEBI" id="CHEBI:15378"/>
        <dbReference type="ChEBI" id="CHEBI:33019"/>
        <dbReference type="ChEBI" id="CHEBI:37563"/>
        <dbReference type="ChEBI" id="CHEBI:58332"/>
        <dbReference type="ChEBI" id="CHEBI:58608"/>
        <dbReference type="EC" id="2.7.7.41"/>
    </reaction>
</comment>
<dbReference type="EC" id="2.7.7.41" evidence="6 16"/>
<evidence type="ECO:0000256" key="7">
    <source>
        <dbReference type="ARBA" id="ARBA00022516"/>
    </source>
</evidence>
<protein>
    <recommendedName>
        <fullName evidence="6 16">Phosphatidate cytidylyltransferase</fullName>
        <ecNumber evidence="6 16">2.7.7.41</ecNumber>
    </recommendedName>
</protein>
<evidence type="ECO:0000313" key="18">
    <source>
        <dbReference type="EMBL" id="BAO97849.1"/>
    </source>
</evidence>
<evidence type="ECO:0000256" key="1">
    <source>
        <dbReference type="ARBA" id="ARBA00001698"/>
    </source>
</evidence>
<comment type="subcellular location">
    <subcellularLocation>
        <location evidence="2">Membrane</location>
        <topology evidence="2">Multi-pass membrane protein</topology>
    </subcellularLocation>
</comment>
<feature type="transmembrane region" description="Helical" evidence="17">
    <location>
        <begin position="189"/>
        <end position="210"/>
    </location>
</feature>